<gene>
    <name evidence="1" type="ORF">UFOPK3197_00709</name>
</gene>
<dbReference type="Gene3D" id="3.90.1150.10">
    <property type="entry name" value="Aspartate Aminotransferase, domain 1"/>
    <property type="match status" value="1"/>
</dbReference>
<proteinExistence type="predicted"/>
<dbReference type="InterPro" id="IPR015422">
    <property type="entry name" value="PyrdxlP-dep_Trfase_small"/>
</dbReference>
<organism evidence="1">
    <name type="scientific">freshwater metagenome</name>
    <dbReference type="NCBI Taxonomy" id="449393"/>
    <lineage>
        <taxon>unclassified sequences</taxon>
        <taxon>metagenomes</taxon>
        <taxon>ecological metagenomes</taxon>
    </lineage>
</organism>
<reference evidence="1" key="1">
    <citation type="submission" date="2020-05" db="EMBL/GenBank/DDBJ databases">
        <authorList>
            <person name="Chiriac C."/>
            <person name="Salcher M."/>
            <person name="Ghai R."/>
            <person name="Kavagutti S V."/>
        </authorList>
    </citation>
    <scope>NUCLEOTIDE SEQUENCE</scope>
</reference>
<evidence type="ECO:0000313" key="1">
    <source>
        <dbReference type="EMBL" id="CAB4828781.1"/>
    </source>
</evidence>
<dbReference type="InterPro" id="IPR015424">
    <property type="entry name" value="PyrdxlP-dep_Trfase"/>
</dbReference>
<dbReference type="AlphaFoldDB" id="A0A6J7A7I9"/>
<protein>
    <submittedName>
        <fullName evidence="1">Unannotated protein</fullName>
    </submittedName>
</protein>
<name>A0A6J7A7I9_9ZZZZ</name>
<dbReference type="SUPFAM" id="SSF53383">
    <property type="entry name" value="PLP-dependent transferases"/>
    <property type="match status" value="1"/>
</dbReference>
<accession>A0A6J7A7I9</accession>
<sequence>MRNGQRSEASIYPEGHVLHRTSRAYPPIAVSGQGCYLFDSAGRRYLDTSGGAAQD</sequence>
<dbReference type="PROSITE" id="PS51257">
    <property type="entry name" value="PROKAR_LIPOPROTEIN"/>
    <property type="match status" value="1"/>
</dbReference>
<dbReference type="EMBL" id="CAFABI010000068">
    <property type="protein sequence ID" value="CAB4828781.1"/>
    <property type="molecule type" value="Genomic_DNA"/>
</dbReference>